<reference evidence="1" key="2">
    <citation type="journal article" date="2021" name="Sci. Rep.">
        <title>The distribution of antibiotic resistance genes in chicken gut microbiota commensals.</title>
        <authorList>
            <person name="Juricova H."/>
            <person name="Matiasovicova J."/>
            <person name="Kubasova T."/>
            <person name="Cejkova D."/>
            <person name="Rychlik I."/>
        </authorList>
    </citation>
    <scope>NUCLEOTIDE SEQUENCE</scope>
    <source>
        <strain evidence="1">An559</strain>
    </source>
</reference>
<dbReference type="AlphaFoldDB" id="A0A939BDT9"/>
<evidence type="ECO:0000313" key="2">
    <source>
        <dbReference type="Proteomes" id="UP000774750"/>
    </source>
</evidence>
<gene>
    <name evidence="1" type="ORF">H6A12_09860</name>
</gene>
<reference evidence="1" key="1">
    <citation type="submission" date="2020-08" db="EMBL/GenBank/DDBJ databases">
        <authorList>
            <person name="Cejkova D."/>
            <person name="Kubasova T."/>
            <person name="Jahodarova E."/>
            <person name="Rychlik I."/>
        </authorList>
    </citation>
    <scope>NUCLEOTIDE SEQUENCE</scope>
    <source>
        <strain evidence="1">An559</strain>
    </source>
</reference>
<evidence type="ECO:0000313" key="1">
    <source>
        <dbReference type="EMBL" id="MBM6921459.1"/>
    </source>
</evidence>
<dbReference type="EMBL" id="JACJKY010000017">
    <property type="protein sequence ID" value="MBM6921459.1"/>
    <property type="molecule type" value="Genomic_DNA"/>
</dbReference>
<keyword evidence="2" id="KW-1185">Reference proteome</keyword>
<sequence>MNQYICAFFNTEDEALLAASKLKQSAPCEMISIREQNDTVTEKDAPFSDLFIPFSSESYSSFSLIPETFNFDAVAKHDHAAARHHANTHAVVSVKTAAPHASAVESILLSCGGQSLSKTNIP</sequence>
<name>A0A939BDT9_9FIRM</name>
<proteinExistence type="predicted"/>
<protein>
    <submittedName>
        <fullName evidence="1">Uncharacterized protein</fullName>
    </submittedName>
</protein>
<accession>A0A939BDT9</accession>
<comment type="caution">
    <text evidence="1">The sequence shown here is derived from an EMBL/GenBank/DDBJ whole genome shotgun (WGS) entry which is preliminary data.</text>
</comment>
<dbReference type="RefSeq" id="WP_204447431.1">
    <property type="nucleotide sequence ID" value="NZ_JACJKY010000017.1"/>
</dbReference>
<dbReference type="Proteomes" id="UP000774750">
    <property type="component" value="Unassembled WGS sequence"/>
</dbReference>
<organism evidence="1 2">
    <name type="scientific">Merdimmobilis hominis</name>
    <dbReference type="NCBI Taxonomy" id="2897707"/>
    <lineage>
        <taxon>Bacteria</taxon>
        <taxon>Bacillati</taxon>
        <taxon>Bacillota</taxon>
        <taxon>Clostridia</taxon>
        <taxon>Eubacteriales</taxon>
        <taxon>Oscillospiraceae</taxon>
        <taxon>Merdimmobilis</taxon>
    </lineage>
</organism>